<dbReference type="OrthoDB" id="69974at2"/>
<evidence type="ECO:0000313" key="1">
    <source>
        <dbReference type="EMBL" id="RDG39469.1"/>
    </source>
</evidence>
<sequence>MEGDFETHLTVRAAGRGRGASLGDWATAHGLPLSHVVLDRGRTPSRPTLTLRGSGSLDEQRGAAERCVRRLAEAGFTVVRTKLVAAPWNDGVPQNDAEAAALPAHCRFEHRVTLRLAIPYHAGRLTAVAEEHRAHVSRDARRALPGGVQERVVNQHVAGAGRPAARARLDGLLDAMVEVGFQPADVREEFVVYDDNPAADGGWVEESAE</sequence>
<comment type="caution">
    <text evidence="1">The sequence shown here is derived from an EMBL/GenBank/DDBJ whole genome shotgun (WGS) entry which is preliminary data.</text>
</comment>
<keyword evidence="2" id="KW-1185">Reference proteome</keyword>
<evidence type="ECO:0000313" key="2">
    <source>
        <dbReference type="Proteomes" id="UP000253741"/>
    </source>
</evidence>
<proteinExistence type="predicted"/>
<reference evidence="1 2" key="1">
    <citation type="submission" date="2018-07" db="EMBL/GenBank/DDBJ databases">
        <title>Streptomyces species from bats.</title>
        <authorList>
            <person name="Dunlap C."/>
        </authorList>
    </citation>
    <scope>NUCLEOTIDE SEQUENCE [LARGE SCALE GENOMIC DNA]</scope>
    <source>
        <strain evidence="1 2">AC230</strain>
    </source>
</reference>
<dbReference type="EMBL" id="QQNA01000021">
    <property type="protein sequence ID" value="RDG39469.1"/>
    <property type="molecule type" value="Genomic_DNA"/>
</dbReference>
<accession>A0A370BGI7</accession>
<gene>
    <name evidence="1" type="ORF">DVH02_03885</name>
</gene>
<evidence type="ECO:0008006" key="3">
    <source>
        <dbReference type="Google" id="ProtNLM"/>
    </source>
</evidence>
<dbReference type="AlphaFoldDB" id="A0A370BGI7"/>
<protein>
    <recommendedName>
        <fullName evidence="3">Ankyrin</fullName>
    </recommendedName>
</protein>
<dbReference type="Proteomes" id="UP000253741">
    <property type="component" value="Unassembled WGS sequence"/>
</dbReference>
<organism evidence="1 2">
    <name type="scientific">Streptomyces corynorhini</name>
    <dbReference type="NCBI Taxonomy" id="2282652"/>
    <lineage>
        <taxon>Bacteria</taxon>
        <taxon>Bacillati</taxon>
        <taxon>Actinomycetota</taxon>
        <taxon>Actinomycetes</taxon>
        <taxon>Kitasatosporales</taxon>
        <taxon>Streptomycetaceae</taxon>
        <taxon>Streptomyces</taxon>
    </lineage>
</organism>
<name>A0A370BGI7_9ACTN</name>